<proteinExistence type="predicted"/>
<evidence type="ECO:0000313" key="1">
    <source>
        <dbReference type="EMBL" id="GEU87272.1"/>
    </source>
</evidence>
<protein>
    <submittedName>
        <fullName evidence="1">Uncharacterized protein</fullName>
    </submittedName>
</protein>
<accession>A0A6L2NQG9</accession>
<comment type="caution">
    <text evidence="1">The sequence shown here is derived from an EMBL/GenBank/DDBJ whole genome shotgun (WGS) entry which is preliminary data.</text>
</comment>
<sequence length="102" mass="10800">MPRLGLGSNVTWGVGGNVWYYSGGVRCTVVSPGDEGKKGGNFGYWVVRAVGVGLGKGQAQWLLLFAGNCNGGDGESWVMEMGEKMTEKARESGQKGDGRKVK</sequence>
<reference evidence="1" key="1">
    <citation type="journal article" date="2019" name="Sci. Rep.">
        <title>Draft genome of Tanacetum cinerariifolium, the natural source of mosquito coil.</title>
        <authorList>
            <person name="Yamashiro T."/>
            <person name="Shiraishi A."/>
            <person name="Satake H."/>
            <person name="Nakayama K."/>
        </authorList>
    </citation>
    <scope>NUCLEOTIDE SEQUENCE</scope>
</reference>
<gene>
    <name evidence="1" type="ORF">Tci_059250</name>
</gene>
<dbReference type="EMBL" id="BKCJ010009505">
    <property type="protein sequence ID" value="GEU87272.1"/>
    <property type="molecule type" value="Genomic_DNA"/>
</dbReference>
<organism evidence="1">
    <name type="scientific">Tanacetum cinerariifolium</name>
    <name type="common">Dalmatian daisy</name>
    <name type="synonym">Chrysanthemum cinerariifolium</name>
    <dbReference type="NCBI Taxonomy" id="118510"/>
    <lineage>
        <taxon>Eukaryota</taxon>
        <taxon>Viridiplantae</taxon>
        <taxon>Streptophyta</taxon>
        <taxon>Embryophyta</taxon>
        <taxon>Tracheophyta</taxon>
        <taxon>Spermatophyta</taxon>
        <taxon>Magnoliopsida</taxon>
        <taxon>eudicotyledons</taxon>
        <taxon>Gunneridae</taxon>
        <taxon>Pentapetalae</taxon>
        <taxon>asterids</taxon>
        <taxon>campanulids</taxon>
        <taxon>Asterales</taxon>
        <taxon>Asteraceae</taxon>
        <taxon>Asteroideae</taxon>
        <taxon>Anthemideae</taxon>
        <taxon>Anthemidinae</taxon>
        <taxon>Tanacetum</taxon>
    </lineage>
</organism>
<name>A0A6L2NQG9_TANCI</name>
<dbReference type="AlphaFoldDB" id="A0A6L2NQG9"/>